<feature type="binding site" evidence="11">
    <location>
        <position position="231"/>
    </location>
    <ligand>
        <name>Zn(2+)</name>
        <dbReference type="ChEBI" id="CHEBI:29105"/>
        <label>2</label>
        <note>catalytic</note>
    </ligand>
</feature>
<feature type="binding site" evidence="12">
    <location>
        <position position="249"/>
    </location>
    <ligand>
        <name>Zn(2+)</name>
        <dbReference type="ChEBI" id="CHEBI:29105"/>
        <label>2</label>
        <note>catalytic</note>
    </ligand>
</feature>
<feature type="binding site" evidence="12">
    <location>
        <position position="182"/>
    </location>
    <ligand>
        <name>Zn(2+)</name>
        <dbReference type="ChEBI" id="CHEBI:29105"/>
        <label>1</label>
    </ligand>
</feature>
<dbReference type="SUPFAM" id="SSF55486">
    <property type="entry name" value="Metalloproteases ('zincins'), catalytic domain"/>
    <property type="match status" value="1"/>
</dbReference>
<evidence type="ECO:0000256" key="14">
    <source>
        <dbReference type="PROSITE-ProRule" id="PRU01011"/>
    </source>
</evidence>
<dbReference type="InterPro" id="IPR036375">
    <property type="entry name" value="Hemopexin-like_dom_sf"/>
</dbReference>
<evidence type="ECO:0000256" key="9">
    <source>
        <dbReference type="ARBA" id="ARBA00023145"/>
    </source>
</evidence>
<feature type="binding site" evidence="11">
    <location>
        <position position="241"/>
    </location>
    <ligand>
        <name>Zn(2+)</name>
        <dbReference type="ChEBI" id="CHEBI:29105"/>
        <label>2</label>
        <note>catalytic</note>
    </ligand>
</feature>
<dbReference type="GO" id="GO:0030198">
    <property type="term" value="P:extracellular matrix organization"/>
    <property type="evidence" value="ECO:0007669"/>
    <property type="project" value="TreeGrafter"/>
</dbReference>
<feature type="binding site" evidence="12">
    <location>
        <position position="213"/>
    </location>
    <ligand>
        <name>Ca(2+)</name>
        <dbReference type="ChEBI" id="CHEBI:29108"/>
        <label>1</label>
    </ligand>
</feature>
<evidence type="ECO:0000313" key="17">
    <source>
        <dbReference type="EMBL" id="CAF2128899.1"/>
    </source>
</evidence>
<dbReference type="Pfam" id="PF00045">
    <property type="entry name" value="Hemopexin"/>
    <property type="match status" value="2"/>
</dbReference>
<evidence type="ECO:0000256" key="8">
    <source>
        <dbReference type="ARBA" id="ARBA00023049"/>
    </source>
</evidence>
<feature type="binding site" evidence="11">
    <location>
        <position position="235"/>
    </location>
    <ligand>
        <name>Zn(2+)</name>
        <dbReference type="ChEBI" id="CHEBI:29105"/>
        <label>2</label>
        <note>catalytic</note>
    </ligand>
</feature>
<feature type="binding site" evidence="12">
    <location>
        <position position="190"/>
    </location>
    <ligand>
        <name>Ca(2+)</name>
        <dbReference type="ChEBI" id="CHEBI:29108"/>
        <label>3</label>
    </ligand>
</feature>
<feature type="binding site" evidence="12">
    <location>
        <position position="208"/>
    </location>
    <ligand>
        <name>Zn(2+)</name>
        <dbReference type="ChEBI" id="CHEBI:29105"/>
        <label>1</label>
    </ligand>
</feature>
<dbReference type="GO" id="GO:0031012">
    <property type="term" value="C:extracellular matrix"/>
    <property type="evidence" value="ECO:0007669"/>
    <property type="project" value="InterPro"/>
</dbReference>
<evidence type="ECO:0000256" key="15">
    <source>
        <dbReference type="SAM" id="SignalP"/>
    </source>
</evidence>
<keyword evidence="5" id="KW-0677">Repeat</keyword>
<dbReference type="InterPro" id="IPR021190">
    <property type="entry name" value="Pept_M10A"/>
</dbReference>
<feature type="repeat" description="Hemopexin" evidence="14">
    <location>
        <begin position="444"/>
        <end position="494"/>
    </location>
</feature>
<feature type="binding site" evidence="12">
    <location>
        <position position="213"/>
    </location>
    <ligand>
        <name>Ca(2+)</name>
        <dbReference type="ChEBI" id="CHEBI:29108"/>
        <label>3</label>
    </ligand>
</feature>
<feature type="domain" description="Peptidase metallopeptidase" evidence="16">
    <location>
        <begin position="106"/>
        <end position="276"/>
    </location>
</feature>
<keyword evidence="12" id="KW-0106">Calcium</keyword>
<dbReference type="PROSITE" id="PS51642">
    <property type="entry name" value="HEMOPEXIN_2"/>
    <property type="match status" value="4"/>
</dbReference>
<evidence type="ECO:0000256" key="6">
    <source>
        <dbReference type="ARBA" id="ARBA00022801"/>
    </source>
</evidence>
<feature type="repeat" description="Hemopexin" evidence="14">
    <location>
        <begin position="339"/>
        <end position="383"/>
    </location>
</feature>
<feature type="binding site" evidence="12">
    <location>
        <position position="210"/>
    </location>
    <ligand>
        <name>Ca(2+)</name>
        <dbReference type="ChEBI" id="CHEBI:29108"/>
        <label>3</label>
    </ligand>
</feature>
<dbReference type="InterPro" id="IPR002477">
    <property type="entry name" value="Peptidoglycan-bd-like"/>
</dbReference>
<feature type="binding site" evidence="12">
    <location>
        <position position="197"/>
    </location>
    <ligand>
        <name>Zn(2+)</name>
        <dbReference type="ChEBI" id="CHEBI:29105"/>
        <label>1</label>
    </ligand>
</feature>
<feature type="repeat" description="Hemopexin" evidence="14">
    <location>
        <begin position="495"/>
        <end position="545"/>
    </location>
</feature>
<dbReference type="GO" id="GO:0008270">
    <property type="term" value="F:zinc ion binding"/>
    <property type="evidence" value="ECO:0007669"/>
    <property type="project" value="InterPro"/>
</dbReference>
<dbReference type="Gene3D" id="3.40.390.10">
    <property type="entry name" value="Collagenase (Catalytic Domain)"/>
    <property type="match status" value="1"/>
</dbReference>
<comment type="cofactor">
    <cofactor evidence="12">
        <name>Zn(2+)</name>
        <dbReference type="ChEBI" id="CHEBI:29105"/>
    </cofactor>
    <text evidence="12">Binds 2 Zn(2+) ions per subunit.</text>
</comment>
<organism evidence="17 18">
    <name type="scientific">Rotaria magnacalcarata</name>
    <dbReference type="NCBI Taxonomy" id="392030"/>
    <lineage>
        <taxon>Eukaryota</taxon>
        <taxon>Metazoa</taxon>
        <taxon>Spiralia</taxon>
        <taxon>Gnathifera</taxon>
        <taxon>Rotifera</taxon>
        <taxon>Eurotatoria</taxon>
        <taxon>Bdelloidea</taxon>
        <taxon>Philodinida</taxon>
        <taxon>Philodinidae</taxon>
        <taxon>Rotaria</taxon>
    </lineage>
</organism>
<protein>
    <recommendedName>
        <fullName evidence="16">Peptidase metallopeptidase domain-containing protein</fullName>
    </recommendedName>
</protein>
<evidence type="ECO:0000256" key="10">
    <source>
        <dbReference type="PIRSR" id="PIRSR001191-1"/>
    </source>
</evidence>
<accession>A0A816W757</accession>
<dbReference type="InterPro" id="IPR018487">
    <property type="entry name" value="Hemopexin-like_repeat"/>
</dbReference>
<dbReference type="PANTHER" id="PTHR10201:SF291">
    <property type="entry name" value="MATRIX METALLOPROTEINASE 1, ISOFORM C-RELATED"/>
    <property type="match status" value="1"/>
</dbReference>
<keyword evidence="9" id="KW-0865">Zymogen</keyword>
<dbReference type="InterPro" id="IPR024079">
    <property type="entry name" value="MetalloPept_cat_dom_sf"/>
</dbReference>
<dbReference type="PIRSF" id="PIRSF001191">
    <property type="entry name" value="Peptidase_M10A_matrix"/>
    <property type="match status" value="1"/>
</dbReference>
<keyword evidence="7 11" id="KW-0862">Zinc</keyword>
<evidence type="ECO:0000256" key="3">
    <source>
        <dbReference type="ARBA" id="ARBA00022723"/>
    </source>
</evidence>
<feature type="binding site" evidence="12">
    <location>
        <position position="343"/>
    </location>
    <ligand>
        <name>Ca(2+)</name>
        <dbReference type="ChEBI" id="CHEBI:29108"/>
        <label>4</label>
    </ligand>
</feature>
<feature type="binding site" evidence="12">
    <location>
        <position position="398"/>
    </location>
    <ligand>
        <name>Ca(2+)</name>
        <dbReference type="ChEBI" id="CHEBI:29108"/>
        <label>5</label>
    </ligand>
</feature>
<dbReference type="SMART" id="SM00120">
    <property type="entry name" value="HX"/>
    <property type="match status" value="4"/>
</dbReference>
<dbReference type="Proteomes" id="UP000663824">
    <property type="component" value="Unassembled WGS sequence"/>
</dbReference>
<keyword evidence="6" id="KW-0378">Hydrolase</keyword>
<evidence type="ECO:0000256" key="2">
    <source>
        <dbReference type="ARBA" id="ARBA00022670"/>
    </source>
</evidence>
<dbReference type="CDD" id="cd00094">
    <property type="entry name" value="HX"/>
    <property type="match status" value="1"/>
</dbReference>
<comment type="caution">
    <text evidence="17">The sequence shown here is derived from an EMBL/GenBank/DDBJ whole genome shotgun (WGS) entry which is preliminary data.</text>
</comment>
<dbReference type="GO" id="GO:0006508">
    <property type="term" value="P:proteolysis"/>
    <property type="evidence" value="ECO:0007669"/>
    <property type="project" value="UniProtKB-KW"/>
</dbReference>
<evidence type="ECO:0000256" key="5">
    <source>
        <dbReference type="ARBA" id="ARBA00022737"/>
    </source>
</evidence>
<dbReference type="Gene3D" id="2.110.10.10">
    <property type="entry name" value="Hemopexin-like domain"/>
    <property type="match status" value="1"/>
</dbReference>
<sequence length="614" mass="71256">MRFVVSSDLLLLLLISFLLQHVHICLTFTDNNRLYYAKEFLHRFGYIKTNDSSLEISPPAVKAFQRFIGLNQTGIIDELTWQKMREPRCGNKDLRRIQRRKRYILQGSRWPSNEPLTFRIVKYPTTFPQQFVDTELTKALKLWSSASSLEFEHRKLKKQDALKASNLDHKTDIRISFEIGDHGDTEPFDGPGNVLGHAFFPQYGGDAHFDNDEYWTMKSTDGVNLFQVAAHEFGHSLGLEHSNKPDAIMAPFFKGYTSNFSLQEDDIRAIQALYVFKGYTSNFSLQEDDIRAIQALYGGKPSKSFSSPLSNSIETFQPASKQMAPSVKSSNKVTSLCQDPQFDAIIIIDDDTYIFKDHLVYRRSKSSLDTEYPKPIRDVFGRWEGGIWQTIPDKIDTALTWPNQQIFFFKGKHYWKTIRFQLQTGYPRLIQDGFRGLDEHHFFTGHLNAAFVYSGDNHTYFIKDAMIWRLHMNLEFSSSIDIDYPQFASRWLNIGEKITSAIQWINGLTYFFSHKYYYRYDHIHQQVDDSYPTYPRPISEWWLQCNPGAAPSSSSSSSSLSSAYSDLPRWKRAAIIFESNYTNVENSNDSSGRRENERNLFLINISIFIITYYL</sequence>
<keyword evidence="8" id="KW-0482">Metalloprotease</keyword>
<feature type="binding site" evidence="12">
    <location>
        <position position="206"/>
    </location>
    <ligand>
        <name>Ca(2+)</name>
        <dbReference type="ChEBI" id="CHEBI:29108"/>
        <label>2</label>
    </ligand>
</feature>
<evidence type="ECO:0000256" key="4">
    <source>
        <dbReference type="ARBA" id="ARBA00022729"/>
    </source>
</evidence>
<feature type="binding site" description="in inhibited form" evidence="12">
    <location>
        <position position="89"/>
    </location>
    <ligand>
        <name>Zn(2+)</name>
        <dbReference type="ChEBI" id="CHEBI:29105"/>
        <label>2</label>
        <note>catalytic</note>
    </ligand>
</feature>
<evidence type="ECO:0000259" key="16">
    <source>
        <dbReference type="SMART" id="SM00235"/>
    </source>
</evidence>
<dbReference type="SUPFAM" id="SSF47090">
    <property type="entry name" value="PGBD-like"/>
    <property type="match status" value="1"/>
</dbReference>
<dbReference type="GO" id="GO:0004222">
    <property type="term" value="F:metalloendopeptidase activity"/>
    <property type="evidence" value="ECO:0007669"/>
    <property type="project" value="InterPro"/>
</dbReference>
<dbReference type="PANTHER" id="PTHR10201">
    <property type="entry name" value="MATRIX METALLOPROTEINASE"/>
    <property type="match status" value="1"/>
</dbReference>
<name>A0A816W757_9BILA</name>
<feature type="chain" id="PRO_5032482040" description="Peptidase metallopeptidase domain-containing protein" evidence="15">
    <location>
        <begin position="25"/>
        <end position="614"/>
    </location>
</feature>
<dbReference type="InterPro" id="IPR000585">
    <property type="entry name" value="Hemopexin-like_dom"/>
</dbReference>
<feature type="active site" evidence="10">
    <location>
        <position position="232"/>
    </location>
</feature>
<reference evidence="17" key="1">
    <citation type="submission" date="2021-02" db="EMBL/GenBank/DDBJ databases">
        <authorList>
            <person name="Nowell W R."/>
        </authorList>
    </citation>
    <scope>NUCLEOTIDE SEQUENCE</scope>
</reference>
<feature type="signal peptide" evidence="15">
    <location>
        <begin position="1"/>
        <end position="24"/>
    </location>
</feature>
<dbReference type="InterPro" id="IPR036365">
    <property type="entry name" value="PGBD-like_sf"/>
</dbReference>
<feature type="binding site" evidence="12">
    <location>
        <position position="204"/>
    </location>
    <ligand>
        <name>Ca(2+)</name>
        <dbReference type="ChEBI" id="CHEBI:29108"/>
        <label>2</label>
    </ligand>
</feature>
<keyword evidence="4 15" id="KW-0732">Signal</keyword>
<dbReference type="SMART" id="SM00235">
    <property type="entry name" value="ZnMc"/>
    <property type="match status" value="1"/>
</dbReference>
<evidence type="ECO:0000256" key="11">
    <source>
        <dbReference type="PIRSR" id="PIRSR001191-2"/>
    </source>
</evidence>
<feature type="modified residue" description="Phosphotyrosine; by PKDCC" evidence="13">
    <location>
        <position position="426"/>
    </location>
</feature>
<feature type="binding site" evidence="12">
    <location>
        <position position="189"/>
    </location>
    <ligand>
        <name>Ca(2+)</name>
        <dbReference type="ChEBI" id="CHEBI:29108"/>
        <label>3</label>
    </ligand>
</feature>
<feature type="binding site" evidence="12">
    <location>
        <position position="172"/>
    </location>
    <ligand>
        <name>Ca(2+)</name>
        <dbReference type="ChEBI" id="CHEBI:29108"/>
        <label>2</label>
    </ligand>
</feature>
<proteinExistence type="inferred from homology"/>
<comment type="similarity">
    <text evidence="1">Belongs to the peptidase M10A family.</text>
</comment>
<evidence type="ECO:0000256" key="12">
    <source>
        <dbReference type="PIRSR" id="PIRSR621190-2"/>
    </source>
</evidence>
<dbReference type="InterPro" id="IPR006026">
    <property type="entry name" value="Peptidase_Metallo"/>
</dbReference>
<gene>
    <name evidence="17" type="ORF">MBJ925_LOCUS27238</name>
</gene>
<dbReference type="AlphaFoldDB" id="A0A816W757"/>
<feature type="binding site" evidence="12">
    <location>
        <position position="396"/>
    </location>
    <ligand>
        <name>Ca(2+)</name>
        <dbReference type="ChEBI" id="CHEBI:29108"/>
        <label>4</label>
    </ligand>
</feature>
<evidence type="ECO:0000313" key="18">
    <source>
        <dbReference type="Proteomes" id="UP000663824"/>
    </source>
</evidence>
<dbReference type="Pfam" id="PF01471">
    <property type="entry name" value="PG_binding_1"/>
    <property type="match status" value="1"/>
</dbReference>
<dbReference type="InterPro" id="IPR001818">
    <property type="entry name" value="Pept_M10_metallopeptidase"/>
</dbReference>
<comment type="cofactor">
    <cofactor evidence="12">
        <name>Ca(2+)</name>
        <dbReference type="ChEBI" id="CHEBI:29108"/>
    </cofactor>
    <text evidence="12">Can bind about 5 Ca(2+) ions per subunit.</text>
</comment>
<dbReference type="CDD" id="cd04278">
    <property type="entry name" value="ZnMc_MMP"/>
    <property type="match status" value="1"/>
</dbReference>
<keyword evidence="2" id="KW-0645">Protease</keyword>
<evidence type="ECO:0000256" key="1">
    <source>
        <dbReference type="ARBA" id="ARBA00010370"/>
    </source>
</evidence>
<dbReference type="Pfam" id="PF00413">
    <property type="entry name" value="Peptidase_M10"/>
    <property type="match status" value="1"/>
</dbReference>
<dbReference type="SUPFAM" id="SSF50923">
    <property type="entry name" value="Hemopexin-like domain"/>
    <property type="match status" value="1"/>
</dbReference>
<feature type="binding site" evidence="12">
    <location>
        <position position="450"/>
    </location>
    <ligand>
        <name>Ca(2+)</name>
        <dbReference type="ChEBI" id="CHEBI:29108"/>
        <label>5</label>
    </ligand>
</feature>
<feature type="binding site" evidence="12">
    <location>
        <position position="184"/>
    </location>
    <ligand>
        <name>Zn(2+)</name>
        <dbReference type="ChEBI" id="CHEBI:29105"/>
        <label>1</label>
    </ligand>
</feature>
<feature type="repeat" description="Hemopexin" evidence="14">
    <location>
        <begin position="392"/>
        <end position="437"/>
    </location>
</feature>
<keyword evidence="3 11" id="KW-0479">Metal-binding</keyword>
<evidence type="ECO:0000256" key="13">
    <source>
        <dbReference type="PIRSR" id="PIRSR621190-4"/>
    </source>
</evidence>
<dbReference type="InterPro" id="IPR033739">
    <property type="entry name" value="M10A_MMP"/>
</dbReference>
<feature type="binding site" evidence="12">
    <location>
        <position position="345"/>
    </location>
    <ligand>
        <name>Ca(2+)</name>
        <dbReference type="ChEBI" id="CHEBI:29108"/>
        <label>5</label>
    </ligand>
</feature>
<evidence type="ECO:0000256" key="7">
    <source>
        <dbReference type="ARBA" id="ARBA00022833"/>
    </source>
</evidence>
<dbReference type="EMBL" id="CAJNRE010014587">
    <property type="protein sequence ID" value="CAF2128899.1"/>
    <property type="molecule type" value="Genomic_DNA"/>
</dbReference>
<dbReference type="PRINTS" id="PR00138">
    <property type="entry name" value="MATRIXIN"/>
</dbReference>
<dbReference type="GO" id="GO:0030574">
    <property type="term" value="P:collagen catabolic process"/>
    <property type="evidence" value="ECO:0007669"/>
    <property type="project" value="TreeGrafter"/>
</dbReference>